<dbReference type="Proteomes" id="UP000677913">
    <property type="component" value="Unassembled WGS sequence"/>
</dbReference>
<evidence type="ECO:0000256" key="1">
    <source>
        <dbReference type="ARBA" id="ARBA00022679"/>
    </source>
</evidence>
<feature type="transmembrane region" description="Helical" evidence="4">
    <location>
        <begin position="179"/>
        <end position="202"/>
    </location>
</feature>
<evidence type="ECO:0000256" key="4">
    <source>
        <dbReference type="SAM" id="Phobius"/>
    </source>
</evidence>
<evidence type="ECO:0000313" key="7">
    <source>
        <dbReference type="EMBL" id="MBS2961710.1"/>
    </source>
</evidence>
<keyword evidence="1" id="KW-0808">Transferase</keyword>
<gene>
    <name evidence="7" type="ORF">KGA66_01530</name>
</gene>
<dbReference type="InterPro" id="IPR007168">
    <property type="entry name" value="Phageshock_PspC_N"/>
</dbReference>
<dbReference type="PANTHER" id="PTHR24421">
    <property type="entry name" value="NITRATE/NITRITE SENSOR PROTEIN NARX-RELATED"/>
    <property type="match status" value="1"/>
</dbReference>
<proteinExistence type="predicted"/>
<evidence type="ECO:0000313" key="8">
    <source>
        <dbReference type="Proteomes" id="UP000677913"/>
    </source>
</evidence>
<dbReference type="Pfam" id="PF04024">
    <property type="entry name" value="PspC"/>
    <property type="match status" value="1"/>
</dbReference>
<dbReference type="PANTHER" id="PTHR24421:SF61">
    <property type="entry name" value="OXYGEN SENSOR HISTIDINE KINASE NREB"/>
    <property type="match status" value="1"/>
</dbReference>
<sequence length="408" mass="43819">MTPPLPEGTRRLYRSSQRRLIGGIASGLSLHLGVDVWLLRLAFVLLALIDGAGLVAYAAFWLFVPLGRVPPADRAEPRPGARATLAIMVAAEAVIVAGMGAAGPPGKWNVILPVAAVVAGLGVLWRQADDEQRARWFSTGRRRPRLAMLVRSGVGALVVLGGITMMTSGGQPWQHAGRVLMAAFALVIGVVLIAMPFLLRVFRDLSAERAERIRSQERTEVAALMHDSVLHTLTLIQRSSGDSTEVARLARAQERELRAWLYEGGPRPRVGDEAAPRTFVQAVKAALAEVEDLHGIQIELVTVGDAPLDDRLHACVAAAREAAVNAAKYAKGAAISVYAEAETAGGRIRGAEVFVRDRGPGFDLDRVAADRMGIRESIVGRMKRHGGSASIRTAPGEGTEVRIEWRCD</sequence>
<dbReference type="RefSeq" id="WP_211463638.1">
    <property type="nucleotide sequence ID" value="NZ_JAGSXH010000003.1"/>
</dbReference>
<dbReference type="InterPro" id="IPR003594">
    <property type="entry name" value="HATPase_dom"/>
</dbReference>
<evidence type="ECO:0000259" key="6">
    <source>
        <dbReference type="Pfam" id="PF04024"/>
    </source>
</evidence>
<evidence type="ECO:0000259" key="5">
    <source>
        <dbReference type="Pfam" id="PF02518"/>
    </source>
</evidence>
<dbReference type="Pfam" id="PF02518">
    <property type="entry name" value="HATPase_c"/>
    <property type="match status" value="1"/>
</dbReference>
<keyword evidence="3" id="KW-0902">Two-component regulatory system</keyword>
<keyword evidence="4" id="KW-0812">Transmembrane</keyword>
<reference evidence="7" key="1">
    <citation type="submission" date="2021-04" db="EMBL/GenBank/DDBJ databases">
        <title>Genome based classification of Actinospica acidithermotolerans sp. nov., an actinobacterium isolated from an Indonesian hot spring.</title>
        <authorList>
            <person name="Kusuma A.B."/>
            <person name="Putra K.E."/>
            <person name="Nafisah S."/>
            <person name="Loh J."/>
            <person name="Nouioui I."/>
            <person name="Goodfellow M."/>
        </authorList>
    </citation>
    <scope>NUCLEOTIDE SEQUENCE</scope>
    <source>
        <strain evidence="7">DSM 45618</strain>
    </source>
</reference>
<dbReference type="GO" id="GO:0016301">
    <property type="term" value="F:kinase activity"/>
    <property type="evidence" value="ECO:0007669"/>
    <property type="project" value="UniProtKB-KW"/>
</dbReference>
<dbReference type="SUPFAM" id="SSF55874">
    <property type="entry name" value="ATPase domain of HSP90 chaperone/DNA topoisomerase II/histidine kinase"/>
    <property type="match status" value="1"/>
</dbReference>
<evidence type="ECO:0000256" key="2">
    <source>
        <dbReference type="ARBA" id="ARBA00022777"/>
    </source>
</evidence>
<feature type="domain" description="Phage shock protein PspC N-terminal" evidence="6">
    <location>
        <begin position="10"/>
        <end position="65"/>
    </location>
</feature>
<dbReference type="InterPro" id="IPR050482">
    <property type="entry name" value="Sensor_HK_TwoCompSys"/>
</dbReference>
<evidence type="ECO:0000256" key="3">
    <source>
        <dbReference type="ARBA" id="ARBA00023012"/>
    </source>
</evidence>
<dbReference type="GO" id="GO:0000160">
    <property type="term" value="P:phosphorelay signal transduction system"/>
    <property type="evidence" value="ECO:0007669"/>
    <property type="project" value="UniProtKB-KW"/>
</dbReference>
<feature type="transmembrane region" description="Helical" evidence="4">
    <location>
        <begin position="45"/>
        <end position="64"/>
    </location>
</feature>
<accession>A0A8J7WLJ4</accession>
<organism evidence="7 8">
    <name type="scientific">Actinocrinis puniceicyclus</name>
    <dbReference type="NCBI Taxonomy" id="977794"/>
    <lineage>
        <taxon>Bacteria</taxon>
        <taxon>Bacillati</taxon>
        <taxon>Actinomycetota</taxon>
        <taxon>Actinomycetes</taxon>
        <taxon>Catenulisporales</taxon>
        <taxon>Actinospicaceae</taxon>
        <taxon>Actinocrinis</taxon>
    </lineage>
</organism>
<keyword evidence="4" id="KW-1133">Transmembrane helix</keyword>
<feature type="transmembrane region" description="Helical" evidence="4">
    <location>
        <begin position="85"/>
        <end position="102"/>
    </location>
</feature>
<feature type="transmembrane region" description="Helical" evidence="4">
    <location>
        <begin position="146"/>
        <end position="167"/>
    </location>
</feature>
<keyword evidence="2" id="KW-0418">Kinase</keyword>
<feature type="transmembrane region" description="Helical" evidence="4">
    <location>
        <begin position="108"/>
        <end position="125"/>
    </location>
</feature>
<keyword evidence="8" id="KW-1185">Reference proteome</keyword>
<dbReference type="InterPro" id="IPR036890">
    <property type="entry name" value="HATPase_C_sf"/>
</dbReference>
<feature type="domain" description="Histidine kinase/HSP90-like ATPase" evidence="5">
    <location>
        <begin position="318"/>
        <end position="405"/>
    </location>
</feature>
<name>A0A8J7WLJ4_9ACTN</name>
<dbReference type="EMBL" id="JAGSXH010000003">
    <property type="protein sequence ID" value="MBS2961710.1"/>
    <property type="molecule type" value="Genomic_DNA"/>
</dbReference>
<keyword evidence="4" id="KW-0472">Membrane</keyword>
<feature type="transmembrane region" description="Helical" evidence="4">
    <location>
        <begin position="20"/>
        <end position="39"/>
    </location>
</feature>
<protein>
    <submittedName>
        <fullName evidence="7">PspC domain-containing protein</fullName>
    </submittedName>
</protein>
<dbReference type="Gene3D" id="3.30.565.10">
    <property type="entry name" value="Histidine kinase-like ATPase, C-terminal domain"/>
    <property type="match status" value="1"/>
</dbReference>
<dbReference type="AlphaFoldDB" id="A0A8J7WLJ4"/>
<comment type="caution">
    <text evidence="7">The sequence shown here is derived from an EMBL/GenBank/DDBJ whole genome shotgun (WGS) entry which is preliminary data.</text>
</comment>